<reference evidence="2" key="3">
    <citation type="submission" date="2018-08" db="UniProtKB">
        <authorList>
            <consortium name="EnsemblPlants"/>
        </authorList>
    </citation>
    <scope>IDENTIFICATION</scope>
    <source>
        <strain evidence="2">cv. Bd21</strain>
    </source>
</reference>
<feature type="non-terminal residue" evidence="1">
    <location>
        <position position="1"/>
    </location>
</feature>
<proteinExistence type="predicted"/>
<dbReference type="EnsemblPlants" id="KQK09969">
    <property type="protein sequence ID" value="KQK09969"/>
    <property type="gene ID" value="BRADI_2g51270v3"/>
</dbReference>
<accession>A0A0Q3KG12</accession>
<dbReference type="PANTHER" id="PTHR33994:SF22">
    <property type="entry name" value="LATE EMBRYOGENESIS ABUNDANT PROTEIN LEA-2 SUBGROUP DOMAIN-CONTAINING PROTEIN"/>
    <property type="match status" value="1"/>
</dbReference>
<gene>
    <name evidence="1" type="ORF">BRADI_2g51270v3</name>
</gene>
<dbReference type="Proteomes" id="UP000008810">
    <property type="component" value="Chromosome 2"/>
</dbReference>
<dbReference type="FunCoup" id="A0A0Q3KG12">
    <property type="interactions" value="491"/>
</dbReference>
<dbReference type="OrthoDB" id="668221at2759"/>
<name>A0A0Q3KG12_BRADI</name>
<dbReference type="InParanoid" id="A0A0Q3KG12"/>
<reference evidence="1 2" key="1">
    <citation type="journal article" date="2010" name="Nature">
        <title>Genome sequencing and analysis of the model grass Brachypodium distachyon.</title>
        <authorList>
            <consortium name="International Brachypodium Initiative"/>
        </authorList>
    </citation>
    <scope>NUCLEOTIDE SEQUENCE [LARGE SCALE GENOMIC DNA]</scope>
    <source>
        <strain evidence="1 2">Bd21</strain>
    </source>
</reference>
<reference evidence="1" key="2">
    <citation type="submission" date="2017-06" db="EMBL/GenBank/DDBJ databases">
        <title>WGS assembly of Brachypodium distachyon.</title>
        <authorList>
            <consortium name="The International Brachypodium Initiative"/>
            <person name="Lucas S."/>
            <person name="Harmon-Smith M."/>
            <person name="Lail K."/>
            <person name="Tice H."/>
            <person name="Grimwood J."/>
            <person name="Bruce D."/>
            <person name="Barry K."/>
            <person name="Shu S."/>
            <person name="Lindquist E."/>
            <person name="Wang M."/>
            <person name="Pitluck S."/>
            <person name="Vogel J.P."/>
            <person name="Garvin D.F."/>
            <person name="Mockler T.C."/>
            <person name="Schmutz J."/>
            <person name="Rokhsar D."/>
            <person name="Bevan M.W."/>
        </authorList>
    </citation>
    <scope>NUCLEOTIDE SEQUENCE</scope>
    <source>
        <strain evidence="1">Bd21</strain>
    </source>
</reference>
<dbReference type="Gramene" id="KQK09969">
    <property type="protein sequence ID" value="KQK09969"/>
    <property type="gene ID" value="BRADI_2g51270v3"/>
</dbReference>
<organism evidence="1">
    <name type="scientific">Brachypodium distachyon</name>
    <name type="common">Purple false brome</name>
    <name type="synonym">Trachynia distachya</name>
    <dbReference type="NCBI Taxonomy" id="15368"/>
    <lineage>
        <taxon>Eukaryota</taxon>
        <taxon>Viridiplantae</taxon>
        <taxon>Streptophyta</taxon>
        <taxon>Embryophyta</taxon>
        <taxon>Tracheophyta</taxon>
        <taxon>Spermatophyta</taxon>
        <taxon>Magnoliopsida</taxon>
        <taxon>Liliopsida</taxon>
        <taxon>Poales</taxon>
        <taxon>Poaceae</taxon>
        <taxon>BOP clade</taxon>
        <taxon>Pooideae</taxon>
        <taxon>Stipodae</taxon>
        <taxon>Brachypodieae</taxon>
        <taxon>Brachypodium</taxon>
    </lineage>
</organism>
<protein>
    <recommendedName>
        <fullName evidence="4">Late embryogenesis abundant protein LEA-2 subgroup domain-containing protein</fullName>
    </recommendedName>
</protein>
<dbReference type="AlphaFoldDB" id="A0A0Q3KG12"/>
<dbReference type="EMBL" id="CM000881">
    <property type="protein sequence ID" value="KQK09969.1"/>
    <property type="molecule type" value="Genomic_DNA"/>
</dbReference>
<evidence type="ECO:0000313" key="3">
    <source>
        <dbReference type="Proteomes" id="UP000008810"/>
    </source>
</evidence>
<dbReference type="STRING" id="15368.A0A0Q3KG12"/>
<keyword evidence="3" id="KW-1185">Reference proteome</keyword>
<evidence type="ECO:0000313" key="1">
    <source>
        <dbReference type="EMBL" id="KQK09969.1"/>
    </source>
</evidence>
<evidence type="ECO:0008006" key="4">
    <source>
        <dbReference type="Google" id="ProtNLM"/>
    </source>
</evidence>
<dbReference type="PANTHER" id="PTHR33994">
    <property type="entry name" value="OS04G0515000 PROTEIN"/>
    <property type="match status" value="1"/>
</dbReference>
<evidence type="ECO:0000313" key="2">
    <source>
        <dbReference type="EnsemblPlants" id="KQK09969"/>
    </source>
</evidence>
<sequence>NFAQRHPRLVSALLVCIVLLLSLALTALLITVSCIPPEFSATVASFDGLGRSSAGGVAPTFRLAVRVKNNDVWRHCLKPRGAVVEYEGVPIARAADDLGEFCVPARSVVEVPVVATGEGRGLPDQVYEGVEGRRQRQERVPLAVRLTLDDRRKDWPMLLQCTAMLDGRPDLPSRCLLFIMVERGLHGDDEPSG</sequence>